<accession>A0A7S3QWN1</accession>
<feature type="domain" description="Peptidase M16 C-terminal" evidence="8">
    <location>
        <begin position="300"/>
        <end position="346"/>
    </location>
</feature>
<dbReference type="Pfam" id="PF00675">
    <property type="entry name" value="Peptidase_M16"/>
    <property type="match status" value="1"/>
</dbReference>
<evidence type="ECO:0000256" key="1">
    <source>
        <dbReference type="ARBA" id="ARBA00007261"/>
    </source>
</evidence>
<feature type="domain" description="Peptidase M16 N-terminal" evidence="7">
    <location>
        <begin position="155"/>
        <end position="268"/>
    </location>
</feature>
<evidence type="ECO:0000259" key="7">
    <source>
        <dbReference type="Pfam" id="PF00675"/>
    </source>
</evidence>
<organism evidence="9">
    <name type="scientific">Dunaliella tertiolecta</name>
    <name type="common">Green alga</name>
    <dbReference type="NCBI Taxonomy" id="3047"/>
    <lineage>
        <taxon>Eukaryota</taxon>
        <taxon>Viridiplantae</taxon>
        <taxon>Chlorophyta</taxon>
        <taxon>core chlorophytes</taxon>
        <taxon>Chlorophyceae</taxon>
        <taxon>CS clade</taxon>
        <taxon>Chlamydomonadales</taxon>
        <taxon>Dunaliellaceae</taxon>
        <taxon>Dunaliella</taxon>
    </lineage>
</organism>
<evidence type="ECO:0000256" key="4">
    <source>
        <dbReference type="ARBA" id="ARBA00022833"/>
    </source>
</evidence>
<dbReference type="GO" id="GO:0008237">
    <property type="term" value="F:metallopeptidase activity"/>
    <property type="evidence" value="ECO:0007669"/>
    <property type="project" value="UniProtKB-KW"/>
</dbReference>
<dbReference type="InterPro" id="IPR007863">
    <property type="entry name" value="Peptidase_M16_C"/>
</dbReference>
<dbReference type="InterPro" id="IPR050626">
    <property type="entry name" value="Peptidase_M16"/>
</dbReference>
<feature type="domain" description="Peptidase M16 C-terminal" evidence="8">
    <location>
        <begin position="1091"/>
        <end position="1173"/>
    </location>
</feature>
<dbReference type="Pfam" id="PF05193">
    <property type="entry name" value="Peptidase_M16_C"/>
    <property type="match status" value="3"/>
</dbReference>
<protein>
    <recommendedName>
        <fullName evidence="10">Peptidase M16 N-terminal domain-containing protein</fullName>
    </recommendedName>
</protein>
<evidence type="ECO:0000256" key="3">
    <source>
        <dbReference type="ARBA" id="ARBA00022801"/>
    </source>
</evidence>
<feature type="compositionally biased region" description="Polar residues" evidence="6">
    <location>
        <begin position="9"/>
        <end position="24"/>
    </location>
</feature>
<comment type="similarity">
    <text evidence="1">Belongs to the peptidase M16 family.</text>
</comment>
<reference evidence="9" key="1">
    <citation type="submission" date="2021-01" db="EMBL/GenBank/DDBJ databases">
        <authorList>
            <person name="Corre E."/>
            <person name="Pelletier E."/>
            <person name="Niang G."/>
            <person name="Scheremetjew M."/>
            <person name="Finn R."/>
            <person name="Kale V."/>
            <person name="Holt S."/>
            <person name="Cochrane G."/>
            <person name="Meng A."/>
            <person name="Brown T."/>
            <person name="Cohen L."/>
        </authorList>
    </citation>
    <scope>NUCLEOTIDE SEQUENCE</scope>
    <source>
        <strain evidence="9">CCMP1320</strain>
    </source>
</reference>
<evidence type="ECO:0000256" key="5">
    <source>
        <dbReference type="ARBA" id="ARBA00023049"/>
    </source>
</evidence>
<name>A0A7S3QWN1_DUNTE</name>
<keyword evidence="2" id="KW-0645">Protease</keyword>
<evidence type="ECO:0000256" key="2">
    <source>
        <dbReference type="ARBA" id="ARBA00022670"/>
    </source>
</evidence>
<gene>
    <name evidence="9" type="ORF">DTER00134_LOCUS10568</name>
</gene>
<evidence type="ECO:0000256" key="6">
    <source>
        <dbReference type="SAM" id="MobiDB-lite"/>
    </source>
</evidence>
<evidence type="ECO:0000259" key="8">
    <source>
        <dbReference type="Pfam" id="PF05193"/>
    </source>
</evidence>
<evidence type="ECO:0000313" key="9">
    <source>
        <dbReference type="EMBL" id="CAE0495495.1"/>
    </source>
</evidence>
<feature type="domain" description="Peptidase M16 C-terminal" evidence="8">
    <location>
        <begin position="948"/>
        <end position="1031"/>
    </location>
</feature>
<keyword evidence="4" id="KW-0862">Zinc</keyword>
<dbReference type="EMBL" id="HBIP01017943">
    <property type="protein sequence ID" value="CAE0495495.1"/>
    <property type="molecule type" value="Transcribed_RNA"/>
</dbReference>
<dbReference type="Gene3D" id="3.30.830.10">
    <property type="entry name" value="Metalloenzyme, LuxS/M16 peptidase-like"/>
    <property type="match status" value="4"/>
</dbReference>
<proteinExistence type="inferred from homology"/>
<feature type="region of interest" description="Disordered" evidence="6">
    <location>
        <begin position="1"/>
        <end position="65"/>
    </location>
</feature>
<dbReference type="GO" id="GO:0006508">
    <property type="term" value="P:proteolysis"/>
    <property type="evidence" value="ECO:0007669"/>
    <property type="project" value="UniProtKB-KW"/>
</dbReference>
<keyword evidence="5" id="KW-0482">Metalloprotease</keyword>
<dbReference type="SUPFAM" id="SSF63411">
    <property type="entry name" value="LuxS/MPP-like metallohydrolase"/>
    <property type="match status" value="3"/>
</dbReference>
<dbReference type="InterPro" id="IPR011249">
    <property type="entry name" value="Metalloenz_LuxS/M16"/>
</dbReference>
<evidence type="ECO:0008006" key="10">
    <source>
        <dbReference type="Google" id="ProtNLM"/>
    </source>
</evidence>
<dbReference type="PANTHER" id="PTHR43690">
    <property type="entry name" value="NARDILYSIN"/>
    <property type="match status" value="1"/>
</dbReference>
<dbReference type="GO" id="GO:0046872">
    <property type="term" value="F:metal ion binding"/>
    <property type="evidence" value="ECO:0007669"/>
    <property type="project" value="InterPro"/>
</dbReference>
<dbReference type="InterPro" id="IPR011765">
    <property type="entry name" value="Pept_M16_N"/>
</dbReference>
<sequence length="1310" mass="144277">MGPIPTLGRHQQQRPCLGKQQQPVRSMMSRPVSMRAQAQLPSSRPALLRQPNTRPMRAGGLGSIQPARRSAFNGSALRPSPLRPLHGKGGPSIHGAVCRKAGKTVICAVLADVEGPTTDVHSLLETEVKPTDELVTGQLDNGLRYAIMPNKLPPQRFEAHMEINAGSVDELPGEQGMAHLVEHVTFLGSKKRESLLGTGARANAYTDFHHTVFHVHAPLVNSITGRPMLPQVLDALDEIAFNAEFDNYRISKERKAVQAEAQMMNTIEYRVDCQLLQHLHYENHLGCRFPIGRVEQVDQWSRDQLLAFWKKWYFPGNATLYVVGDLDRSTAELEELIKQTYGKRPPGMVPAGLAAAQAKEYEAAGPGHTAPFFAPPPGSVGGNGNGAASPEQFAAQQLLMKERHPVRPPVKHRYGVGPLQPGEKPAEVGIFRHSLLHHFMCSIFCKMPIQPMTKMGHLRQLFMLRIILSVFQFRVNKRYAEANPPFIGIELDISDSGREGCAVSTLTVSSEPSDWEGALAVAIQEIRRLQRHGINQGELERYTNAIMRDSSQLAEQANKIPSLDTLNYVMESLACGNHIMDHKESHEAMAEVAATITLDAINPLARSLLTFASDYGNEAAVLEDAARNPGKYGHQGPTRATSIVTCIPAYTDVSGLGIQQEIDMGLRRQGLGAGGHLDADTIDVEALKAENQKLLDEGLDVPEGAMKFDVPPADIARVLADQSYEVNPLPDIVTPKHLVPPEEMDAKVQQYQPKFVPLEEGSTEVTPAPDPDHGIVQRKLSNGMLLNYRVTDHEPKSAIMRLIAPGGRASEKMGVGPDGFGAVVLGARALSECGIMGPWGREAIEVFCVTHLITCALDADEENIMMDFHFSVDGGSMTAVFEMLHLIIGSPTWDEASLERAKTAFLSSIKSTGKSLERASGERIMNAMLGGPEIRRFREPTPEELDALTLEGCQKAFKSLFHPGNLELSVVGDFEPAELEHNVLRFVGSLPPLPPQEAAPIDYVTVTCQSPPAEERHSVWHLQDSDERASAFVAGMAPARWGPLDLGYNPLPPLQKPIKTPVPVIPLSLPPEQRQALVEERRRHPLFSSCALMIITEIMNSRLFTTVRDSLGLTYDVSFEITMFDRVRAGWFSVHVTSHPDRIFEALDASVAVLRDFAVSPITRRELDRAKTTVLTRHESDLKDNVYWLGLLTHLLNPHVPYKNIECLRDLKALYESLTVDDMYLLYSQLKLDDNSIFTCVGTSGKSAPPPPPANRRFGGGFSDIDEEVLQQQKVKMPNPVELWTAMMAASQVKNMQKALNQQKQGGGDK</sequence>
<keyword evidence="3" id="KW-0378">Hydrolase</keyword>
<dbReference type="PANTHER" id="PTHR43690:SF33">
    <property type="entry name" value="STROMAL PROCESSING PEPTIDASE, CHLOROPLASTIC"/>
    <property type="match status" value="1"/>
</dbReference>